<dbReference type="Pfam" id="PF09209">
    <property type="entry name" value="CecR_C"/>
    <property type="match status" value="1"/>
</dbReference>
<organism evidence="6 7">
    <name type="scientific">Acinetobacter parvus NIPH 1103</name>
    <dbReference type="NCBI Taxonomy" id="1217671"/>
    <lineage>
        <taxon>Bacteria</taxon>
        <taxon>Pseudomonadati</taxon>
        <taxon>Pseudomonadota</taxon>
        <taxon>Gammaproteobacteria</taxon>
        <taxon>Moraxellales</taxon>
        <taxon>Moraxellaceae</taxon>
        <taxon>Acinetobacter</taxon>
    </lineage>
</organism>
<dbReference type="Proteomes" id="UP000018426">
    <property type="component" value="Unassembled WGS sequence"/>
</dbReference>
<evidence type="ECO:0000256" key="1">
    <source>
        <dbReference type="ARBA" id="ARBA00023015"/>
    </source>
</evidence>
<dbReference type="PRINTS" id="PR00455">
    <property type="entry name" value="HTHTETR"/>
</dbReference>
<dbReference type="InterPro" id="IPR015292">
    <property type="entry name" value="Tscrpt_reg_YbiH_C"/>
</dbReference>
<dbReference type="Gene3D" id="1.10.357.10">
    <property type="entry name" value="Tetracycline Repressor, domain 2"/>
    <property type="match status" value="1"/>
</dbReference>
<dbReference type="InterPro" id="IPR009057">
    <property type="entry name" value="Homeodomain-like_sf"/>
</dbReference>
<dbReference type="SUPFAM" id="SSF48498">
    <property type="entry name" value="Tetracyclin repressor-like, C-terminal domain"/>
    <property type="match status" value="1"/>
</dbReference>
<dbReference type="PROSITE" id="PS50977">
    <property type="entry name" value="HTH_TETR_2"/>
    <property type="match status" value="1"/>
</dbReference>
<name>N8RHN0_9GAMM</name>
<dbReference type="PANTHER" id="PTHR30055:SF234">
    <property type="entry name" value="HTH-TYPE TRANSCRIPTIONAL REGULATOR BETI"/>
    <property type="match status" value="1"/>
</dbReference>
<accession>N8RHN0</accession>
<dbReference type="InterPro" id="IPR001647">
    <property type="entry name" value="HTH_TetR"/>
</dbReference>
<dbReference type="Pfam" id="PF00440">
    <property type="entry name" value="TetR_N"/>
    <property type="match status" value="1"/>
</dbReference>
<keyword evidence="1" id="KW-0805">Transcription regulation</keyword>
<dbReference type="EMBL" id="APOL01000004">
    <property type="protein sequence ID" value="ENU34923.1"/>
    <property type="molecule type" value="Genomic_DNA"/>
</dbReference>
<sequence>MSRARRSDGDITKSKILEAAGQLIAQNGFAQTTNKEIAKLAEVDLAAINYHFDGRDGLYRAVLAEAHTHYINEQQLLALVDSPLPPTQKLETFFATLASKLVEKDVWHSKVFIRELFSPTSHLQAFMQSDGARKFQAVRKIISQVSELDENHPALLPCVLSVVAP</sequence>
<evidence type="ECO:0000259" key="5">
    <source>
        <dbReference type="PROSITE" id="PS50977"/>
    </source>
</evidence>
<evidence type="ECO:0000256" key="3">
    <source>
        <dbReference type="ARBA" id="ARBA00023163"/>
    </source>
</evidence>
<dbReference type="InterPro" id="IPR036271">
    <property type="entry name" value="Tet_transcr_reg_TetR-rel_C_sf"/>
</dbReference>
<dbReference type="HOGENOM" id="CLU_069356_16_1_6"/>
<dbReference type="SUPFAM" id="SSF46689">
    <property type="entry name" value="Homeodomain-like"/>
    <property type="match status" value="1"/>
</dbReference>
<evidence type="ECO:0000256" key="4">
    <source>
        <dbReference type="PROSITE-ProRule" id="PRU00335"/>
    </source>
</evidence>
<comment type="caution">
    <text evidence="6">The sequence shown here is derived from an EMBL/GenBank/DDBJ whole genome shotgun (WGS) entry which is preliminary data.</text>
</comment>
<keyword evidence="3" id="KW-0804">Transcription</keyword>
<proteinExistence type="predicted"/>
<evidence type="ECO:0000256" key="2">
    <source>
        <dbReference type="ARBA" id="ARBA00023125"/>
    </source>
</evidence>
<feature type="DNA-binding region" description="H-T-H motif" evidence="4">
    <location>
        <begin position="33"/>
        <end position="52"/>
    </location>
</feature>
<dbReference type="GO" id="GO:0000976">
    <property type="term" value="F:transcription cis-regulatory region binding"/>
    <property type="evidence" value="ECO:0007669"/>
    <property type="project" value="TreeGrafter"/>
</dbReference>
<dbReference type="AlphaFoldDB" id="N8RHN0"/>
<dbReference type="InterPro" id="IPR050109">
    <property type="entry name" value="HTH-type_TetR-like_transc_reg"/>
</dbReference>
<dbReference type="GO" id="GO:0003700">
    <property type="term" value="F:DNA-binding transcription factor activity"/>
    <property type="evidence" value="ECO:0007669"/>
    <property type="project" value="TreeGrafter"/>
</dbReference>
<dbReference type="PANTHER" id="PTHR30055">
    <property type="entry name" value="HTH-TYPE TRANSCRIPTIONAL REGULATOR RUTR"/>
    <property type="match status" value="1"/>
</dbReference>
<keyword evidence="2 4" id="KW-0238">DNA-binding</keyword>
<evidence type="ECO:0000313" key="6">
    <source>
        <dbReference type="EMBL" id="ENU34923.1"/>
    </source>
</evidence>
<feature type="domain" description="HTH tetR-type" evidence="5">
    <location>
        <begin position="10"/>
        <end position="70"/>
    </location>
</feature>
<reference evidence="6 7" key="1">
    <citation type="submission" date="2013-02" db="EMBL/GenBank/DDBJ databases">
        <title>The Genome Sequence of Acinetobacter parvus NIPH 1103.</title>
        <authorList>
            <consortium name="The Broad Institute Genome Sequencing Platform"/>
            <consortium name="The Broad Institute Genome Sequencing Center for Infectious Disease"/>
            <person name="Cerqueira G."/>
            <person name="Feldgarden M."/>
            <person name="Courvalin P."/>
            <person name="Perichon B."/>
            <person name="Grillot-Courvalin C."/>
            <person name="Clermont D."/>
            <person name="Rocha E."/>
            <person name="Yoon E.-J."/>
            <person name="Nemec A."/>
            <person name="Walker B."/>
            <person name="Young S.K."/>
            <person name="Zeng Q."/>
            <person name="Gargeya S."/>
            <person name="Fitzgerald M."/>
            <person name="Haas B."/>
            <person name="Abouelleil A."/>
            <person name="Alvarado L."/>
            <person name="Arachchi H.M."/>
            <person name="Berlin A.M."/>
            <person name="Chapman S.B."/>
            <person name="Dewar J."/>
            <person name="Goldberg J."/>
            <person name="Griggs A."/>
            <person name="Gujja S."/>
            <person name="Hansen M."/>
            <person name="Howarth C."/>
            <person name="Imamovic A."/>
            <person name="Larimer J."/>
            <person name="McCowan C."/>
            <person name="Murphy C."/>
            <person name="Neiman D."/>
            <person name="Pearson M."/>
            <person name="Priest M."/>
            <person name="Roberts A."/>
            <person name="Saif S."/>
            <person name="Shea T."/>
            <person name="Sisk P."/>
            <person name="Sykes S."/>
            <person name="Wortman J."/>
            <person name="Nusbaum C."/>
            <person name="Birren B."/>
        </authorList>
    </citation>
    <scope>NUCLEOTIDE SEQUENCE [LARGE SCALE GENOMIC DNA]</scope>
    <source>
        <strain evidence="6 7">NIPH 1103</strain>
    </source>
</reference>
<evidence type="ECO:0000313" key="7">
    <source>
        <dbReference type="Proteomes" id="UP000018426"/>
    </source>
</evidence>
<protein>
    <recommendedName>
        <fullName evidence="5">HTH tetR-type domain-containing protein</fullName>
    </recommendedName>
</protein>
<dbReference type="PATRIC" id="fig|1217671.3.peg.90"/>
<gene>
    <name evidence="6" type="ORF">F989_00091</name>
</gene>